<feature type="region of interest" description="Disordered" evidence="4">
    <location>
        <begin position="549"/>
        <end position="629"/>
    </location>
</feature>
<feature type="compositionally biased region" description="Polar residues" evidence="4">
    <location>
        <begin position="605"/>
        <end position="617"/>
    </location>
</feature>
<dbReference type="Pfam" id="PF07744">
    <property type="entry name" value="SPOC"/>
    <property type="match status" value="1"/>
</dbReference>
<dbReference type="EMBL" id="JARAOO010000008">
    <property type="protein sequence ID" value="KAJ7960215.1"/>
    <property type="molecule type" value="Genomic_DNA"/>
</dbReference>
<feature type="compositionally biased region" description="Basic and acidic residues" evidence="4">
    <location>
        <begin position="618"/>
        <end position="628"/>
    </location>
</feature>
<dbReference type="PANTHER" id="PTHR23189">
    <property type="entry name" value="RNA RECOGNITION MOTIF-CONTAINING"/>
    <property type="match status" value="1"/>
</dbReference>
<feature type="domain" description="Spen paralogue and orthologue SPOC C-terminal" evidence="5">
    <location>
        <begin position="186"/>
        <end position="317"/>
    </location>
</feature>
<evidence type="ECO:0000313" key="7">
    <source>
        <dbReference type="Proteomes" id="UP001163823"/>
    </source>
</evidence>
<dbReference type="GO" id="GO:0003723">
    <property type="term" value="F:RNA binding"/>
    <property type="evidence" value="ECO:0007669"/>
    <property type="project" value="UniProtKB-KW"/>
</dbReference>
<dbReference type="Proteomes" id="UP001163823">
    <property type="component" value="Chromosome 8"/>
</dbReference>
<dbReference type="CDD" id="cd21546">
    <property type="entry name" value="SPOC_FPA-like"/>
    <property type="match status" value="1"/>
</dbReference>
<name>A0AAD7LL90_QUISA</name>
<sequence length="650" mass="71613">MAIVLIGTGGLRTSGINTYEHSRFEQKGSELAVSQDMYQLPGSPTRDRHTRSHDFLQRFPPKGVFSEDPWDLPEDVQYFHEAKKLKIGSLPPEKELPEYPFSGIEKQRHVFPKLLSDFPPREGLDKNFEAGPFSYRQTLDRTPNLPLSHAEGSDSWKQSYDSIQMGSGSLQSKFAGRRFMTEPDKSSLTEWKWEGTIAKGGTPVCRARCFPVGKILDIMLLIISIFYGSIEDPNTWTATARTGLDMLSKHYYQAADTWVIFFVPESDADIGYYNEFMHYLEEKQRAAVAKLDDKTTLFLVPPSDFSQKVLKVPGKLSISGVVLRLESPGSNFGPIHNHTEINNAHLLSFNGDTFYPKPSPAAPNPPSTSLSELGKSEIRNLSFLGNMVTSAPPASFSGSGHAIGSISNSREGTRHEYPFQQRNPTSGPNWSSQNQQNLISGTRSSIPQVSHGAVDNVVPDNQHIMQRTMQDVSSNQYAGGVSGVTSTGTSKLSLHETRPLASLSMPGGALQPDQLAQLASSLLGQPRQSGSTLNISTGEAFRQPAAINVPETPYTPSQKFGLESNQVNSDHSAPQVGQVEQLQKLQQQTSDMLQVPQMAQREQQRGFQGNQQMLNTSTHEEADADPQKRLQATLQLAAVLLQQIQQGKGS</sequence>
<evidence type="ECO:0000259" key="5">
    <source>
        <dbReference type="Pfam" id="PF07744"/>
    </source>
</evidence>
<evidence type="ECO:0000256" key="4">
    <source>
        <dbReference type="SAM" id="MobiDB-lite"/>
    </source>
</evidence>
<feature type="compositionally biased region" description="Polar residues" evidence="4">
    <location>
        <begin position="554"/>
        <end position="572"/>
    </location>
</feature>
<gene>
    <name evidence="6" type="ORF">O6P43_020691</name>
</gene>
<evidence type="ECO:0000256" key="1">
    <source>
        <dbReference type="ARBA" id="ARBA00004123"/>
    </source>
</evidence>
<evidence type="ECO:0000256" key="2">
    <source>
        <dbReference type="ARBA" id="ARBA00022884"/>
    </source>
</evidence>
<dbReference type="GO" id="GO:0005634">
    <property type="term" value="C:nucleus"/>
    <property type="evidence" value="ECO:0007669"/>
    <property type="project" value="UniProtKB-SubCell"/>
</dbReference>
<keyword evidence="2" id="KW-0694">RNA-binding</keyword>
<feature type="compositionally biased region" description="Low complexity" evidence="4">
    <location>
        <begin position="575"/>
        <end position="588"/>
    </location>
</feature>
<accession>A0AAD7LL90</accession>
<reference evidence="6" key="1">
    <citation type="journal article" date="2023" name="Science">
        <title>Elucidation of the pathway for biosynthesis of saponin adjuvants from the soapbark tree.</title>
        <authorList>
            <person name="Reed J."/>
            <person name="Orme A."/>
            <person name="El-Demerdash A."/>
            <person name="Owen C."/>
            <person name="Martin L.B.B."/>
            <person name="Misra R.C."/>
            <person name="Kikuchi S."/>
            <person name="Rejzek M."/>
            <person name="Martin A.C."/>
            <person name="Harkess A."/>
            <person name="Leebens-Mack J."/>
            <person name="Louveau T."/>
            <person name="Stephenson M.J."/>
            <person name="Osbourn A."/>
        </authorList>
    </citation>
    <scope>NUCLEOTIDE SEQUENCE</scope>
    <source>
        <strain evidence="6">S10</strain>
    </source>
</reference>
<organism evidence="6 7">
    <name type="scientific">Quillaja saponaria</name>
    <name type="common">Soap bark tree</name>
    <dbReference type="NCBI Taxonomy" id="32244"/>
    <lineage>
        <taxon>Eukaryota</taxon>
        <taxon>Viridiplantae</taxon>
        <taxon>Streptophyta</taxon>
        <taxon>Embryophyta</taxon>
        <taxon>Tracheophyta</taxon>
        <taxon>Spermatophyta</taxon>
        <taxon>Magnoliopsida</taxon>
        <taxon>eudicotyledons</taxon>
        <taxon>Gunneridae</taxon>
        <taxon>Pentapetalae</taxon>
        <taxon>rosids</taxon>
        <taxon>fabids</taxon>
        <taxon>Fabales</taxon>
        <taxon>Quillajaceae</taxon>
        <taxon>Quillaja</taxon>
    </lineage>
</organism>
<feature type="region of interest" description="Disordered" evidence="4">
    <location>
        <begin position="394"/>
        <end position="435"/>
    </location>
</feature>
<evidence type="ECO:0000256" key="3">
    <source>
        <dbReference type="ARBA" id="ARBA00023242"/>
    </source>
</evidence>
<proteinExistence type="predicted"/>
<keyword evidence="3" id="KW-0539">Nucleus</keyword>
<dbReference type="AlphaFoldDB" id="A0AAD7LL90"/>
<evidence type="ECO:0000313" key="6">
    <source>
        <dbReference type="EMBL" id="KAJ7960215.1"/>
    </source>
</evidence>
<dbReference type="KEGG" id="qsa:O6P43_020691"/>
<protein>
    <submittedName>
        <fullName evidence="6">Flowering time control protein FPA</fullName>
    </submittedName>
</protein>
<feature type="compositionally biased region" description="Polar residues" evidence="4">
    <location>
        <begin position="420"/>
        <end position="435"/>
    </location>
</feature>
<keyword evidence="7" id="KW-1185">Reference proteome</keyword>
<dbReference type="InterPro" id="IPR012921">
    <property type="entry name" value="SPOC_C"/>
</dbReference>
<comment type="subcellular location">
    <subcellularLocation>
        <location evidence="1">Nucleus</location>
    </subcellularLocation>
</comment>
<comment type="caution">
    <text evidence="6">The sequence shown here is derived from an EMBL/GenBank/DDBJ whole genome shotgun (WGS) entry which is preliminary data.</text>
</comment>